<dbReference type="GO" id="GO:0000030">
    <property type="term" value="F:mannosyltransferase activity"/>
    <property type="evidence" value="ECO:0007669"/>
    <property type="project" value="TreeGrafter"/>
</dbReference>
<proteinExistence type="predicted"/>
<dbReference type="InterPro" id="IPR011990">
    <property type="entry name" value="TPR-like_helical_dom_sf"/>
</dbReference>
<dbReference type="KEGG" id="tso:IZ6_27960"/>
<dbReference type="Pfam" id="PF13432">
    <property type="entry name" value="TPR_16"/>
    <property type="match status" value="1"/>
</dbReference>
<gene>
    <name evidence="1" type="ORF">IZ6_27960</name>
</gene>
<dbReference type="SMART" id="SM00028">
    <property type="entry name" value="TPR"/>
    <property type="match status" value="4"/>
</dbReference>
<dbReference type="PANTHER" id="PTHR44216:SF3">
    <property type="entry name" value="PROTEIN O-MANNOSYL-TRANSFERASE TMTC2"/>
    <property type="match status" value="1"/>
</dbReference>
<dbReference type="PANTHER" id="PTHR44216">
    <property type="entry name" value="PROTEIN O-MANNOSYL-TRANSFERASE TMTC2"/>
    <property type="match status" value="1"/>
</dbReference>
<dbReference type="GO" id="GO:0035269">
    <property type="term" value="P:protein O-linked glycosylation via mannose"/>
    <property type="evidence" value="ECO:0007669"/>
    <property type="project" value="TreeGrafter"/>
</dbReference>
<reference evidence="1 2" key="1">
    <citation type="submission" date="2020-08" db="EMBL/GenBank/DDBJ databases">
        <title>Genome sequence of Rhizobiales bacterium strain IZ6.</title>
        <authorList>
            <person name="Nakai R."/>
            <person name="Naganuma T."/>
        </authorList>
    </citation>
    <scope>NUCLEOTIDE SEQUENCE [LARGE SCALE GENOMIC DNA]</scope>
    <source>
        <strain evidence="1 2">IZ6</strain>
    </source>
</reference>
<dbReference type="InterPro" id="IPR052384">
    <property type="entry name" value="TMTC_O-mannosyltransferase"/>
</dbReference>
<dbReference type="Gene3D" id="1.25.40.10">
    <property type="entry name" value="Tetratricopeptide repeat domain"/>
    <property type="match status" value="1"/>
</dbReference>
<dbReference type="EMBL" id="AP023361">
    <property type="protein sequence ID" value="BCJ92061.1"/>
    <property type="molecule type" value="Genomic_DNA"/>
</dbReference>
<sequence>MTLVAVGSGTAHALLTGSRMIHVLERMPDHAALISELSLQRSLGLAPPPVEEERWMTIEDVARLSGLDEEFLFWLALFDVIEPVEEFYGYRDLVSAKEAARLMREGCDFAALVTAAVALRREGTRLSEVRLTVGPDGAVGRNIEGVVARLDGQFALPFEALPERIDDIVECAEEAEMLGDLEAAERLYDLAMKMDRDDPITPFNLGNVLDAQGRHAEARILWRKAIARAPHFPEAWFNLAVAEEDGGRKDEAITCYCKALEIAGNYADAAYNLALLLQSLDRFADALPVWEHFIGLEPGTPAADTARKRAIECRFRMRGLSIAE</sequence>
<dbReference type="SUPFAM" id="SSF48452">
    <property type="entry name" value="TPR-like"/>
    <property type="match status" value="1"/>
</dbReference>
<dbReference type="Proteomes" id="UP000515317">
    <property type="component" value="Chromosome"/>
</dbReference>
<evidence type="ECO:0000313" key="2">
    <source>
        <dbReference type="Proteomes" id="UP000515317"/>
    </source>
</evidence>
<evidence type="ECO:0000313" key="1">
    <source>
        <dbReference type="EMBL" id="BCJ92061.1"/>
    </source>
</evidence>
<organism evidence="1 2">
    <name type="scientific">Terrihabitans soli</name>
    <dbReference type="NCBI Taxonomy" id="708113"/>
    <lineage>
        <taxon>Bacteria</taxon>
        <taxon>Pseudomonadati</taxon>
        <taxon>Pseudomonadota</taxon>
        <taxon>Alphaproteobacteria</taxon>
        <taxon>Hyphomicrobiales</taxon>
        <taxon>Terrihabitans</taxon>
    </lineage>
</organism>
<name>A0A6S6QYE7_9HYPH</name>
<keyword evidence="2" id="KW-1185">Reference proteome</keyword>
<protein>
    <submittedName>
        <fullName evidence="1">Uncharacterized protein</fullName>
    </submittedName>
</protein>
<dbReference type="InterPro" id="IPR019734">
    <property type="entry name" value="TPR_rpt"/>
</dbReference>
<accession>A0A6S6QYE7</accession>
<dbReference type="AlphaFoldDB" id="A0A6S6QYE7"/>